<dbReference type="Proteomes" id="UP001142810">
    <property type="component" value="Unassembled WGS sequence"/>
</dbReference>
<comment type="caution">
    <text evidence="1">The sequence shown here is derived from an EMBL/GenBank/DDBJ whole genome shotgun (WGS) entry which is preliminary data.</text>
</comment>
<dbReference type="EMBL" id="JAPFRD010000013">
    <property type="protein sequence ID" value="MCW8109780.1"/>
    <property type="molecule type" value="Genomic_DNA"/>
</dbReference>
<evidence type="ECO:0000313" key="1">
    <source>
        <dbReference type="EMBL" id="MCW8109780.1"/>
    </source>
</evidence>
<protein>
    <submittedName>
        <fullName evidence="1">Uncharacterized protein</fullName>
    </submittedName>
</protein>
<name>A0ABT3PAI3_9ALTE</name>
<organism evidence="1 2">
    <name type="scientific">Alteromonas aquimaris</name>
    <dbReference type="NCBI Taxonomy" id="2998417"/>
    <lineage>
        <taxon>Bacteria</taxon>
        <taxon>Pseudomonadati</taxon>
        <taxon>Pseudomonadota</taxon>
        <taxon>Gammaproteobacteria</taxon>
        <taxon>Alteromonadales</taxon>
        <taxon>Alteromonadaceae</taxon>
        <taxon>Alteromonas/Salinimonas group</taxon>
        <taxon>Alteromonas</taxon>
    </lineage>
</organism>
<gene>
    <name evidence="1" type="ORF">OPS25_14835</name>
</gene>
<accession>A0ABT3PAI3</accession>
<evidence type="ECO:0000313" key="2">
    <source>
        <dbReference type="Proteomes" id="UP001142810"/>
    </source>
</evidence>
<proteinExistence type="predicted"/>
<dbReference type="RefSeq" id="WP_265618648.1">
    <property type="nucleotide sequence ID" value="NZ_JAPFRD010000013.1"/>
</dbReference>
<keyword evidence="2" id="KW-1185">Reference proteome</keyword>
<sequence length="40" mass="4239">MISAIAMFGLVLAPVAAYLASVIIFNGVQAIVRRVNTNPH</sequence>
<reference evidence="1" key="1">
    <citation type="submission" date="2022-11" db="EMBL/GenBank/DDBJ databases">
        <title>Alteromonas sp. nov., isolated from sea water of the Qingdao.</title>
        <authorList>
            <person name="Wang Q."/>
        </authorList>
    </citation>
    <scope>NUCLEOTIDE SEQUENCE</scope>
    <source>
        <strain evidence="1">ASW11-7</strain>
    </source>
</reference>